<evidence type="ECO:0000256" key="2">
    <source>
        <dbReference type="ARBA" id="ARBA00022612"/>
    </source>
</evidence>
<organism evidence="5 6">
    <name type="scientific">Pacificispira spongiicola</name>
    <dbReference type="NCBI Taxonomy" id="2729598"/>
    <lineage>
        <taxon>Bacteria</taxon>
        <taxon>Pseudomonadati</taxon>
        <taxon>Pseudomonadota</taxon>
        <taxon>Alphaproteobacteria</taxon>
        <taxon>Rhodospirillales</taxon>
        <taxon>Rhodospirillaceae</taxon>
        <taxon>Pacificispira</taxon>
    </lineage>
</organism>
<evidence type="ECO:0000313" key="5">
    <source>
        <dbReference type="EMBL" id="NMM45866.1"/>
    </source>
</evidence>
<reference evidence="5 6" key="1">
    <citation type="submission" date="2020-04" db="EMBL/GenBank/DDBJ databases">
        <title>Rhodospirillaceae bacterium KN72 isolated from deep sea.</title>
        <authorList>
            <person name="Zhang D.-C."/>
        </authorList>
    </citation>
    <scope>NUCLEOTIDE SEQUENCE [LARGE SCALE GENOMIC DNA]</scope>
    <source>
        <strain evidence="5 6">KN72</strain>
    </source>
</reference>
<dbReference type="InterPro" id="IPR020991">
    <property type="entry name" value="Connector_podovirus"/>
</dbReference>
<feature type="region of interest" description="Disordered" evidence="4">
    <location>
        <begin position="495"/>
        <end position="515"/>
    </location>
</feature>
<evidence type="ECO:0000313" key="6">
    <source>
        <dbReference type="Proteomes" id="UP000539372"/>
    </source>
</evidence>
<dbReference type="EMBL" id="JABBNT010000004">
    <property type="protein sequence ID" value="NMM45866.1"/>
    <property type="molecule type" value="Genomic_DNA"/>
</dbReference>
<keyword evidence="2" id="KW-1188">Viral release from host cell</keyword>
<evidence type="ECO:0000256" key="4">
    <source>
        <dbReference type="SAM" id="MobiDB-lite"/>
    </source>
</evidence>
<accession>A0A7Y0E289</accession>
<keyword evidence="3" id="KW-0231">Viral genome packaging</keyword>
<comment type="subcellular location">
    <subcellularLocation>
        <location evidence="1">Virion</location>
    </subcellularLocation>
</comment>
<dbReference type="AlphaFoldDB" id="A0A7Y0E289"/>
<dbReference type="Pfam" id="PF12236">
    <property type="entry name" value="Head-tail_con"/>
    <property type="match status" value="1"/>
</dbReference>
<name>A0A7Y0E289_9PROT</name>
<protein>
    <submittedName>
        <fullName evidence="5">Phage tail protein</fullName>
    </submittedName>
</protein>
<evidence type="ECO:0000256" key="1">
    <source>
        <dbReference type="ARBA" id="ARBA00004328"/>
    </source>
</evidence>
<proteinExistence type="predicted"/>
<sequence length="551" mass="59349">MTMDHSQQNPRTAEAILRRYERAKTRRSAWDGHWRECYDYAMPQRDGALDGGVPGAKKTDKLFDGTAPDAVEQLAASLMSELTPPWTRWFDIVPGPDLASEEAEKLAGPLEEVSAQLQSHFDRSNIAVEIHQCFLDLVTVGTASLLFEESPLGESSAFRFTAVPMGEAVLEEGAGGLLDVSFRRAEYSEDVLKARFPKAHIVPDHAAGEMDDGERRFAVLESVLPDDKRGYVYRALLVEGGDRGGAEAQELATGVFPASPFINFRWMKAPGEIYGRSPVMKALPDIKTANKVVELVLKNATIAVTGIWQADDDGVLNPATVKLLPGTIIPKAVGSSGLTPLTAPGNFDVSNLVLEDLRNRIRSSLLADKLGQIDAPRMTATEVLERSAEMARHLGATYGRLQAELLFPLARRAIAILKRRGEIPDITLNGREVDLRIVSPIALHRHRAEAQAALQWFETIALFGPDAAGIVKAQEAARWFAKSFRIPETLLRTKEEAAAQPGATTGPALPSSMGAADQPGLAGLAPLLSSLSPGTAGTTAPEVSVPFAGGA</sequence>
<feature type="compositionally biased region" description="Low complexity" evidence="4">
    <location>
        <begin position="498"/>
        <end position="508"/>
    </location>
</feature>
<dbReference type="Proteomes" id="UP000539372">
    <property type="component" value="Unassembled WGS sequence"/>
</dbReference>
<keyword evidence="6" id="KW-1185">Reference proteome</keyword>
<gene>
    <name evidence="5" type="ORF">HH303_15320</name>
</gene>
<comment type="caution">
    <text evidence="5">The sequence shown here is derived from an EMBL/GenBank/DDBJ whole genome shotgun (WGS) entry which is preliminary data.</text>
</comment>
<evidence type="ECO:0000256" key="3">
    <source>
        <dbReference type="ARBA" id="ARBA00023219"/>
    </source>
</evidence>